<dbReference type="AlphaFoldDB" id="A0A0E3WU10"/>
<keyword evidence="2" id="KW-1185">Reference proteome</keyword>
<dbReference type="HOGENOM" id="CLU_310078_0_0_2"/>
<dbReference type="PATRIC" id="fig|1434110.4.peg.3711"/>
<dbReference type="OrthoDB" id="380898at2157"/>
<sequence>MDKEAFLNKLESSAANKDKRLFSKTIIDLPADVIVGFTKEEFLRIICFSKLFSSQKMDRLCNFLEIKGSFSLKNTLKGIDELHNALLSKFYYSLYVSLSENNREKAKRALGNNAVACIKIAEMDVDIKENLETAIHFCETAQEIFPKTSASYVLVLANEGSARLKLAEIGVDIKENLETAIRLYETVQKIFPKTSENYASALTDEISAREILAETGIDSKVNLETVVRLYGVVQEIFPKTSVSYTSALTNEGNARVRLAEMGIDSRENLETAFNLYDKVQELIPKTSTDYALTLINEGYARKVLAEMGVDSRENLEKAVRLCEIVQKTFPKTSTVYACALINEGSPRKTLAEMGFNSKENLETAIRLYKLFQEISPKTSVNYARALMNEGNARELLAEIGVDSSLNLENAVYLCETASEIFSREGVDYARALMNKGNALEKLAEMNFDSKVNLEIAIHLYGLSQEIFPKTSVDYACVLTNEGNARELLAEMGVDSRVNLETAIHLYELSREISPKTSVDYARALVNEGTARSILAEMNVDDNKNFEMSRGLYLGSISILEKLGDGWTYSLALLNLNSLLKNKFLKTGDKKYLEELERYLDDIEEKIRNRNIRYKEIVMAKIHEIRANLLEFDGKSGINRASREYDKAYELSKYPFYKFMDEFCQARIDTISFCELISKWKLEEKTGIFLDYYDYTVFECHLENALKSTINEEDELKLAVKKLTEIRDRTQIKIIKDRVSAYIYLLQALIDCFSEEAYKEAAKNVEEGCNIFREYGDKQGQQMCEVFKKAIVNKRDPSAWQEIIRKREFSSNFYSLLCEYSDRKRIDLEYYKHGQTNERMETVSEDVKQVKEISIRTENKIDEIQSQLHSGFTEIEGKIEEGFEGTAAELRQIKGKINNIQQDLDNLVQISNDVGGKEGECIRKFTSQMLELMKKGDYKALKRFSEKIVQNSSSIEEIIETAEIPIKEKAEAKSKLADLKKIPEILKGKAKSFSVGVSENVIANLIYGEIVDGEAIKIVSLASGEIIKLLIPVLSTAAFGMPIPSKIVEMLLEAMKDS</sequence>
<protein>
    <submittedName>
        <fullName evidence="1">Uncharacterized protein</fullName>
    </submittedName>
</protein>
<dbReference type="Proteomes" id="UP000033101">
    <property type="component" value="Chromosome"/>
</dbReference>
<accession>A0A0E3WU10</accession>
<evidence type="ECO:0000313" key="1">
    <source>
        <dbReference type="EMBL" id="AKB79360.1"/>
    </source>
</evidence>
<dbReference type="SUPFAM" id="SSF81901">
    <property type="entry name" value="HCP-like"/>
    <property type="match status" value="1"/>
</dbReference>
<proteinExistence type="predicted"/>
<dbReference type="KEGG" id="mhor:MSHOH_2877"/>
<dbReference type="STRING" id="1434110.MSHOH_2877"/>
<evidence type="ECO:0000313" key="2">
    <source>
        <dbReference type="Proteomes" id="UP000033101"/>
    </source>
</evidence>
<name>A0A0E3WU10_9EURY</name>
<dbReference type="EMBL" id="CP009516">
    <property type="protein sequence ID" value="AKB79360.1"/>
    <property type="molecule type" value="Genomic_DNA"/>
</dbReference>
<gene>
    <name evidence="1" type="ORF">MSHOH_2877</name>
</gene>
<dbReference type="InterPro" id="IPR011990">
    <property type="entry name" value="TPR-like_helical_dom_sf"/>
</dbReference>
<reference evidence="1 2" key="1">
    <citation type="submission" date="2014-07" db="EMBL/GenBank/DDBJ databases">
        <title>Methanogenic archaea and the global carbon cycle.</title>
        <authorList>
            <person name="Henriksen J.R."/>
            <person name="Luke J."/>
            <person name="Reinhart S."/>
            <person name="Benedict M.N."/>
            <person name="Youngblut N.D."/>
            <person name="Metcalf M.E."/>
            <person name="Whitaker R.J."/>
            <person name="Metcalf W.W."/>
        </authorList>
    </citation>
    <scope>NUCLEOTIDE SEQUENCE [LARGE SCALE GENOMIC DNA]</scope>
    <source>
        <strain evidence="1 2">HB-1</strain>
    </source>
</reference>
<organism evidence="1 2">
    <name type="scientific">Methanosarcina horonobensis HB-1 = JCM 15518</name>
    <dbReference type="NCBI Taxonomy" id="1434110"/>
    <lineage>
        <taxon>Archaea</taxon>
        <taxon>Methanobacteriati</taxon>
        <taxon>Methanobacteriota</taxon>
        <taxon>Stenosarchaea group</taxon>
        <taxon>Methanomicrobia</taxon>
        <taxon>Methanosarcinales</taxon>
        <taxon>Methanosarcinaceae</taxon>
        <taxon>Methanosarcina</taxon>
    </lineage>
</organism>
<dbReference type="GeneID" id="24832198"/>
<dbReference type="Gene3D" id="1.25.40.10">
    <property type="entry name" value="Tetratricopeptide repeat domain"/>
    <property type="match status" value="2"/>
</dbReference>
<dbReference type="RefSeq" id="WP_048140963.1">
    <property type="nucleotide sequence ID" value="NZ_CP009516.1"/>
</dbReference>